<dbReference type="Gene3D" id="3.40.50.1970">
    <property type="match status" value="1"/>
</dbReference>
<dbReference type="Pfam" id="PF00465">
    <property type="entry name" value="Fe-ADH"/>
    <property type="match status" value="1"/>
</dbReference>
<evidence type="ECO:0000313" key="8">
    <source>
        <dbReference type="Proteomes" id="UP000219546"/>
    </source>
</evidence>
<evidence type="ECO:0000256" key="4">
    <source>
        <dbReference type="PIRSR" id="PIRSR000112-1"/>
    </source>
</evidence>
<feature type="binding site" evidence="5">
    <location>
        <begin position="94"/>
        <end position="98"/>
    </location>
    <ligand>
        <name>NAD(+)</name>
        <dbReference type="ChEBI" id="CHEBI:57540"/>
    </ligand>
</feature>
<feature type="domain" description="Alcohol dehydrogenase iron-type/glycerol dehydrogenase GldA" evidence="6">
    <location>
        <begin position="9"/>
        <end position="146"/>
    </location>
</feature>
<proteinExistence type="inferred from homology"/>
<dbReference type="OrthoDB" id="5198708at2"/>
<feature type="binding site" evidence="4">
    <location>
        <position position="255"/>
    </location>
    <ligand>
        <name>glycerol</name>
        <dbReference type="ChEBI" id="CHEBI:17754"/>
    </ligand>
</feature>
<accession>A0A285D2W9</accession>
<evidence type="ECO:0000259" key="6">
    <source>
        <dbReference type="Pfam" id="PF00465"/>
    </source>
</evidence>
<evidence type="ECO:0000256" key="2">
    <source>
        <dbReference type="ARBA" id="ARBA00022723"/>
    </source>
</evidence>
<dbReference type="GO" id="GO:0016614">
    <property type="term" value="F:oxidoreductase activity, acting on CH-OH group of donors"/>
    <property type="evidence" value="ECO:0007669"/>
    <property type="project" value="InterPro"/>
</dbReference>
<evidence type="ECO:0000256" key="5">
    <source>
        <dbReference type="PIRSR" id="PIRSR000112-3"/>
    </source>
</evidence>
<gene>
    <name evidence="7" type="ORF">SAMN05877753_108104</name>
</gene>
<sequence length="368" mass="40796">MNLEVRGAPSYYSCEVGILHKLDALLLSNHITKCIVLHGEKSWNAISPFFPIDRSSQSFTFVSYNGECTLGEVNRISQIAKNEDAQAIIGIGGGKILDITKAAANQTNIDAVLIPTLASTCAAWTPLSVFYDETGSFTHYSIFPRSSLYVFIEPRAFLSSPARYLIAGIADTLAKWYEADVMIRELKDPPLAVTIAHHAALLCRDVLIEQSTNAINDLEAGEISPSLLKVIETNIVAGGMVGGYGDQFGRISGAHAVHNGLTVLEETHHLLHGEKVAYGILIQLVLEENWDEIKRLFPFYKSLQLPYLLEHLGLKLDDQEKFLRISEAIVKPSESIHFMKGSFTSEKLYQAFIDLEIYIQKETTHVLS</sequence>
<feature type="binding site" evidence="4">
    <location>
        <position position="171"/>
    </location>
    <ligand>
        <name>glycerol</name>
        <dbReference type="ChEBI" id="CHEBI:17754"/>
    </ligand>
</feature>
<feature type="binding site" evidence="5">
    <location>
        <position position="131"/>
    </location>
    <ligand>
        <name>NAD(+)</name>
        <dbReference type="ChEBI" id="CHEBI:57540"/>
    </ligand>
</feature>
<evidence type="ECO:0000256" key="3">
    <source>
        <dbReference type="ARBA" id="ARBA00023002"/>
    </source>
</evidence>
<dbReference type="PANTHER" id="PTHR43616">
    <property type="entry name" value="GLYCEROL DEHYDROGENASE"/>
    <property type="match status" value="1"/>
</dbReference>
<dbReference type="PROSITE" id="PS00913">
    <property type="entry name" value="ADH_IRON_1"/>
    <property type="match status" value="1"/>
</dbReference>
<dbReference type="AlphaFoldDB" id="A0A285D2W9"/>
<reference evidence="7 8" key="1">
    <citation type="submission" date="2017-08" db="EMBL/GenBank/DDBJ databases">
        <authorList>
            <person name="de Groot N.N."/>
        </authorList>
    </citation>
    <scope>NUCLEOTIDE SEQUENCE [LARGE SCALE GENOMIC DNA]</scope>
    <source>
        <strain evidence="7 8">JC228</strain>
    </source>
</reference>
<name>A0A285D2W9_9BACI</name>
<keyword evidence="4" id="KW-0862">Zinc</keyword>
<keyword evidence="8" id="KW-1185">Reference proteome</keyword>
<evidence type="ECO:0000256" key="1">
    <source>
        <dbReference type="ARBA" id="ARBA00007358"/>
    </source>
</evidence>
<keyword evidence="5" id="KW-0520">NAD</keyword>
<keyword evidence="3" id="KW-0560">Oxidoreductase</keyword>
<feature type="binding site" evidence="4">
    <location>
        <position position="272"/>
    </location>
    <ligand>
        <name>glycerol</name>
        <dbReference type="ChEBI" id="CHEBI:17754"/>
    </ligand>
</feature>
<dbReference type="CDD" id="cd08172">
    <property type="entry name" value="GlyDH-like"/>
    <property type="match status" value="1"/>
</dbReference>
<keyword evidence="2 4" id="KW-0479">Metal-binding</keyword>
<dbReference type="InterPro" id="IPR016205">
    <property type="entry name" value="Glycerol_DH"/>
</dbReference>
<dbReference type="GO" id="GO:0046872">
    <property type="term" value="F:metal ion binding"/>
    <property type="evidence" value="ECO:0007669"/>
    <property type="project" value="UniProtKB-KW"/>
</dbReference>
<organism evidence="7 8">
    <name type="scientific">Bacillus oleivorans</name>
    <dbReference type="NCBI Taxonomy" id="1448271"/>
    <lineage>
        <taxon>Bacteria</taxon>
        <taxon>Bacillati</taxon>
        <taxon>Bacillota</taxon>
        <taxon>Bacilli</taxon>
        <taxon>Bacillales</taxon>
        <taxon>Bacillaceae</taxon>
        <taxon>Bacillus</taxon>
    </lineage>
</organism>
<comment type="cofactor">
    <cofactor evidence="4">
        <name>Zn(2+)</name>
        <dbReference type="ChEBI" id="CHEBI:29105"/>
    </cofactor>
    <text evidence="4">Binds 1 zinc ion per subunit.</text>
</comment>
<comment type="similarity">
    <text evidence="1">Belongs to the iron-containing alcohol dehydrogenase family.</text>
</comment>
<feature type="binding site" evidence="5">
    <location>
        <begin position="116"/>
        <end position="119"/>
    </location>
    <ligand>
        <name>NAD(+)</name>
        <dbReference type="ChEBI" id="CHEBI:57540"/>
    </ligand>
</feature>
<dbReference type="PANTHER" id="PTHR43616:SF3">
    <property type="entry name" value="HYDROXYCARBOXYLATE DEHYDROGENASE A"/>
    <property type="match status" value="1"/>
</dbReference>
<dbReference type="SUPFAM" id="SSF56796">
    <property type="entry name" value="Dehydroquinate synthase-like"/>
    <property type="match status" value="1"/>
</dbReference>
<dbReference type="RefSeq" id="WP_097159741.1">
    <property type="nucleotide sequence ID" value="NZ_JBEPMQ010000008.1"/>
</dbReference>
<dbReference type="EMBL" id="OAOP01000008">
    <property type="protein sequence ID" value="SNX74015.1"/>
    <property type="molecule type" value="Genomic_DNA"/>
</dbReference>
<protein>
    <submittedName>
        <fullName evidence="7">Uncharacterized oxidoreductase</fullName>
    </submittedName>
</protein>
<dbReference type="InterPro" id="IPR001670">
    <property type="entry name" value="ADH_Fe/GldA"/>
</dbReference>
<feature type="binding site" evidence="5">
    <location>
        <position position="127"/>
    </location>
    <ligand>
        <name>NAD(+)</name>
        <dbReference type="ChEBI" id="CHEBI:57540"/>
    </ligand>
</feature>
<dbReference type="Proteomes" id="UP000219546">
    <property type="component" value="Unassembled WGS sequence"/>
</dbReference>
<dbReference type="PIRSF" id="PIRSF000112">
    <property type="entry name" value="Glycerol_dehydrogenase"/>
    <property type="match status" value="1"/>
</dbReference>
<feature type="binding site" evidence="5">
    <location>
        <position position="125"/>
    </location>
    <ligand>
        <name>NAD(+)</name>
        <dbReference type="ChEBI" id="CHEBI:57540"/>
    </ligand>
</feature>
<evidence type="ECO:0000313" key="7">
    <source>
        <dbReference type="EMBL" id="SNX74015.1"/>
    </source>
</evidence>
<dbReference type="InterPro" id="IPR018211">
    <property type="entry name" value="ADH_Fe_CS"/>
</dbReference>
<dbReference type="Gene3D" id="1.20.1090.10">
    <property type="entry name" value="Dehydroquinate synthase-like - alpha domain"/>
    <property type="match status" value="1"/>
</dbReference>